<keyword evidence="2" id="KW-1003">Cell membrane</keyword>
<keyword evidence="6" id="KW-0653">Protein transport</keyword>
<dbReference type="STRING" id="1280950.HJO_03985"/>
<evidence type="ECO:0000313" key="11">
    <source>
        <dbReference type="Proteomes" id="UP000025171"/>
    </source>
</evidence>
<evidence type="ECO:0000256" key="4">
    <source>
        <dbReference type="ARBA" id="ARBA00022989"/>
    </source>
</evidence>
<dbReference type="PANTHER" id="PTHR30625:SF11">
    <property type="entry name" value="MOTA_TOLQ_EXBB PROTON CHANNEL DOMAIN-CONTAINING PROTEIN"/>
    <property type="match status" value="1"/>
</dbReference>
<dbReference type="PATRIC" id="fig|1280950.3.peg.812"/>
<evidence type="ECO:0000256" key="6">
    <source>
        <dbReference type="RuleBase" id="RU004057"/>
    </source>
</evidence>
<evidence type="ECO:0000256" key="7">
    <source>
        <dbReference type="SAM" id="Phobius"/>
    </source>
</evidence>
<protein>
    <submittedName>
        <fullName evidence="10">MotA/TolQ/ExbB proton channel family protein</fullName>
    </submittedName>
</protein>
<organism evidence="10 11">
    <name type="scientific">Hyphomonas johnsonii MHS-2</name>
    <dbReference type="NCBI Taxonomy" id="1280950"/>
    <lineage>
        <taxon>Bacteria</taxon>
        <taxon>Pseudomonadati</taxon>
        <taxon>Pseudomonadota</taxon>
        <taxon>Alphaproteobacteria</taxon>
        <taxon>Hyphomonadales</taxon>
        <taxon>Hyphomonadaceae</taxon>
        <taxon>Hyphomonas</taxon>
    </lineage>
</organism>
<comment type="subcellular location">
    <subcellularLocation>
        <location evidence="1">Cell membrane</location>
        <topology evidence="1">Multi-pass membrane protein</topology>
    </subcellularLocation>
    <subcellularLocation>
        <location evidence="6">Membrane</location>
        <topology evidence="6">Multi-pass membrane protein</topology>
    </subcellularLocation>
</comment>
<feature type="transmembrane region" description="Helical" evidence="7">
    <location>
        <begin position="286"/>
        <end position="306"/>
    </location>
</feature>
<keyword evidence="8" id="KW-0732">Signal</keyword>
<evidence type="ECO:0000313" key="10">
    <source>
        <dbReference type="EMBL" id="KCZ94505.1"/>
    </source>
</evidence>
<dbReference type="OrthoDB" id="4045at2"/>
<keyword evidence="5 7" id="KW-0472">Membrane</keyword>
<dbReference type="InterPro" id="IPR050790">
    <property type="entry name" value="ExbB/TolQ_transport"/>
</dbReference>
<dbReference type="PIRSF" id="PIRSF037714">
    <property type="entry name" value="TolR"/>
    <property type="match status" value="1"/>
</dbReference>
<proteinExistence type="inferred from homology"/>
<feature type="chain" id="PRO_5001578342" evidence="8">
    <location>
        <begin position="31"/>
        <end position="466"/>
    </location>
</feature>
<dbReference type="Proteomes" id="UP000025171">
    <property type="component" value="Unassembled WGS sequence"/>
</dbReference>
<sequence>MLNLKSSLKALGAATLLSLGSMTFTAPADAQATLKTVLDNIRKDSDEMSAADQARLREFQQDKNAQAAKMTDARNALAVVEGRGRALGAEFDANEATLGDLEAQVSAQAGDFQELLGQFRTAAGETMPEILNSFANFDYTGRVEGIAEIAEARTLPNRQQLERLPKAMLQEMIAQSEVKTFSAVVDGFGPDQSNVETELMRVGVFTAATTDGRKFVEVKKSDNGDTFLQMFKQQPAGSYASAMGSVINAGPDQLVRGPVDPSKGNLFGILGDLPKFADRLQQGGPVGAVIATLATIGILIGLYKIFTLFTMGGAMRRTAKTRQAGTGNPLARVFEAYETNRNADIETLELKLDEQILRESPRIERFNDIIKVFAAVAPLLGLLGTVIGMIITFTTITIYGAGDPKLMAGGISVALMTTVFGLVAAIPLLLIHAVASSMARGNQQILDEQAAGLVAEKAESLSGAMA</sequence>
<evidence type="ECO:0000256" key="1">
    <source>
        <dbReference type="ARBA" id="ARBA00004651"/>
    </source>
</evidence>
<keyword evidence="6" id="KW-0813">Transport</keyword>
<feature type="transmembrane region" description="Helical" evidence="7">
    <location>
        <begin position="372"/>
        <end position="400"/>
    </location>
</feature>
<reference evidence="10 11" key="1">
    <citation type="journal article" date="2014" name="Antonie Van Leeuwenhoek">
        <title>Hyphomonas beringensis sp. nov. and Hyphomonas chukchiensis sp. nov., isolated from surface seawater of the Bering Sea and Chukchi Sea.</title>
        <authorList>
            <person name="Li C."/>
            <person name="Lai Q."/>
            <person name="Li G."/>
            <person name="Dong C."/>
            <person name="Wang J."/>
            <person name="Liao Y."/>
            <person name="Shao Z."/>
        </authorList>
    </citation>
    <scope>NUCLEOTIDE SEQUENCE [LARGE SCALE GENOMIC DNA]</scope>
    <source>
        <strain evidence="10 11">MHS-2</strain>
    </source>
</reference>
<evidence type="ECO:0000256" key="3">
    <source>
        <dbReference type="ARBA" id="ARBA00022692"/>
    </source>
</evidence>
<comment type="caution">
    <text evidence="10">The sequence shown here is derived from an EMBL/GenBank/DDBJ whole genome shotgun (WGS) entry which is preliminary data.</text>
</comment>
<dbReference type="GO" id="GO:0017038">
    <property type="term" value="P:protein import"/>
    <property type="evidence" value="ECO:0007669"/>
    <property type="project" value="TreeGrafter"/>
</dbReference>
<dbReference type="AlphaFoldDB" id="A0A059FV00"/>
<dbReference type="eggNOG" id="COG0811">
    <property type="taxonomic scope" value="Bacteria"/>
</dbReference>
<dbReference type="Pfam" id="PF01618">
    <property type="entry name" value="MotA_ExbB"/>
    <property type="match status" value="1"/>
</dbReference>
<dbReference type="RefSeq" id="WP_035613735.1">
    <property type="nucleotide sequence ID" value="NZ_ARYK01000001.1"/>
</dbReference>
<feature type="transmembrane region" description="Helical" evidence="7">
    <location>
        <begin position="406"/>
        <end position="431"/>
    </location>
</feature>
<accession>A0A059FV00</accession>
<dbReference type="PANTHER" id="PTHR30625">
    <property type="entry name" value="PROTEIN TOLQ"/>
    <property type="match status" value="1"/>
</dbReference>
<dbReference type="EMBL" id="ARYK01000001">
    <property type="protein sequence ID" value="KCZ94505.1"/>
    <property type="molecule type" value="Genomic_DNA"/>
</dbReference>
<dbReference type="InterPro" id="IPR002898">
    <property type="entry name" value="MotA_ExbB_proton_chnl"/>
</dbReference>
<gene>
    <name evidence="10" type="ORF">HJO_03985</name>
</gene>
<keyword evidence="4 7" id="KW-1133">Transmembrane helix</keyword>
<evidence type="ECO:0000259" key="9">
    <source>
        <dbReference type="Pfam" id="PF01618"/>
    </source>
</evidence>
<keyword evidence="11" id="KW-1185">Reference proteome</keyword>
<name>A0A059FV00_9PROT</name>
<dbReference type="InterPro" id="IPR017270">
    <property type="entry name" value="MotA/TolQ/ExbB-rel"/>
</dbReference>
<evidence type="ECO:0000256" key="2">
    <source>
        <dbReference type="ARBA" id="ARBA00022475"/>
    </source>
</evidence>
<evidence type="ECO:0000256" key="8">
    <source>
        <dbReference type="SAM" id="SignalP"/>
    </source>
</evidence>
<feature type="signal peptide" evidence="8">
    <location>
        <begin position="1"/>
        <end position="30"/>
    </location>
</feature>
<evidence type="ECO:0000256" key="5">
    <source>
        <dbReference type="ARBA" id="ARBA00023136"/>
    </source>
</evidence>
<comment type="similarity">
    <text evidence="6">Belongs to the exbB/tolQ family.</text>
</comment>
<dbReference type="GO" id="GO:0005886">
    <property type="term" value="C:plasma membrane"/>
    <property type="evidence" value="ECO:0007669"/>
    <property type="project" value="UniProtKB-SubCell"/>
</dbReference>
<keyword evidence="3 7" id="KW-0812">Transmembrane</keyword>
<feature type="domain" description="MotA/TolQ/ExbB proton channel" evidence="9">
    <location>
        <begin position="330"/>
        <end position="441"/>
    </location>
</feature>